<sequence length="348" mass="39276">MIEERTRLIWQIGMAILLLVPLWLRGLFFEQSLLQWQILLALLCIFWLPLWLVRGQTLADSQGIVSLLKIPLLIPLSLPLIYFIAIGTAAHQEAALLSFLEHLSYFLVFIMVATMVRRQADLYYLLWLFFVAAVTIALVGLAAYWGHLYWPQTVVSERLSTTLEYPNTAAIFFLMALIFGLYGSAFSGRAGAAGYAAGSVVLLVALFATFSRGVLTLFLPFLLLFLLGLPQGMKGAPILRFLIILPLSIAILEPLLAPNAQAFWQLWAILGAAAVGAAMLSLALKILQERWNDLRQARFYRRGKRMVDHAYELEKEVESQYKWLRFFLKRRKGILLGAFYLSCCSAPL</sequence>
<evidence type="ECO:0000313" key="3">
    <source>
        <dbReference type="Proteomes" id="UP000366051"/>
    </source>
</evidence>
<dbReference type="InterPro" id="IPR051533">
    <property type="entry name" value="WaaL-like"/>
</dbReference>
<feature type="transmembrane region" description="Helical" evidence="1">
    <location>
        <begin position="263"/>
        <end position="287"/>
    </location>
</feature>
<keyword evidence="2" id="KW-0808">Transferase</keyword>
<evidence type="ECO:0000256" key="1">
    <source>
        <dbReference type="SAM" id="Phobius"/>
    </source>
</evidence>
<accession>A0A5Q2N2Q2</accession>
<keyword evidence="2" id="KW-0328">Glycosyltransferase</keyword>
<feature type="transmembrane region" description="Helical" evidence="1">
    <location>
        <begin position="65"/>
        <end position="90"/>
    </location>
</feature>
<feature type="transmembrane region" description="Helical" evidence="1">
    <location>
        <begin position="214"/>
        <end position="231"/>
    </location>
</feature>
<dbReference type="EMBL" id="CP045875">
    <property type="protein sequence ID" value="QGG46610.1"/>
    <property type="molecule type" value="Genomic_DNA"/>
</dbReference>
<gene>
    <name evidence="2" type="ORF">FTV88_0431</name>
</gene>
<feature type="transmembrane region" description="Helical" evidence="1">
    <location>
        <begin position="123"/>
        <end position="145"/>
    </location>
</feature>
<dbReference type="PANTHER" id="PTHR37422">
    <property type="entry name" value="TEICHURONIC ACID BIOSYNTHESIS PROTEIN TUAE"/>
    <property type="match status" value="1"/>
</dbReference>
<keyword evidence="1" id="KW-1133">Transmembrane helix</keyword>
<keyword evidence="1" id="KW-0472">Membrane</keyword>
<organism evidence="2 3">
    <name type="scientific">Heliorestis convoluta</name>
    <dbReference type="NCBI Taxonomy" id="356322"/>
    <lineage>
        <taxon>Bacteria</taxon>
        <taxon>Bacillati</taxon>
        <taxon>Bacillota</taxon>
        <taxon>Clostridia</taxon>
        <taxon>Eubacteriales</taxon>
        <taxon>Heliobacteriaceae</taxon>
        <taxon>Heliorestis</taxon>
    </lineage>
</organism>
<dbReference type="GO" id="GO:0016757">
    <property type="term" value="F:glycosyltransferase activity"/>
    <property type="evidence" value="ECO:0007669"/>
    <property type="project" value="UniProtKB-KW"/>
</dbReference>
<protein>
    <submittedName>
        <fullName evidence="2">O-antigen polymerase, putative</fullName>
        <ecNumber evidence="2">2.4.1.-</ecNumber>
    </submittedName>
</protein>
<keyword evidence="1" id="KW-0812">Transmembrane</keyword>
<name>A0A5Q2N2Q2_9FIRM</name>
<dbReference type="AlphaFoldDB" id="A0A5Q2N2Q2"/>
<evidence type="ECO:0000313" key="2">
    <source>
        <dbReference type="EMBL" id="QGG46610.1"/>
    </source>
</evidence>
<dbReference type="Proteomes" id="UP000366051">
    <property type="component" value="Chromosome"/>
</dbReference>
<feature type="transmembrane region" description="Helical" evidence="1">
    <location>
        <begin position="165"/>
        <end position="183"/>
    </location>
</feature>
<dbReference type="KEGG" id="hcv:FTV88_0431"/>
<dbReference type="EC" id="2.4.1.-" evidence="2"/>
<feature type="transmembrane region" description="Helical" evidence="1">
    <location>
        <begin position="96"/>
        <end position="116"/>
    </location>
</feature>
<dbReference type="OrthoDB" id="1808577at2"/>
<feature type="transmembrane region" description="Helical" evidence="1">
    <location>
        <begin position="190"/>
        <end position="208"/>
    </location>
</feature>
<feature type="transmembrane region" description="Helical" evidence="1">
    <location>
        <begin position="34"/>
        <end position="53"/>
    </location>
</feature>
<feature type="transmembrane region" description="Helical" evidence="1">
    <location>
        <begin position="7"/>
        <end position="28"/>
    </location>
</feature>
<proteinExistence type="predicted"/>
<feature type="transmembrane region" description="Helical" evidence="1">
    <location>
        <begin position="238"/>
        <end position="257"/>
    </location>
</feature>
<dbReference type="PANTHER" id="PTHR37422:SF13">
    <property type="entry name" value="LIPOPOLYSACCHARIDE BIOSYNTHESIS PROTEIN PA4999-RELATED"/>
    <property type="match status" value="1"/>
</dbReference>
<dbReference type="RefSeq" id="WP_153724149.1">
    <property type="nucleotide sequence ID" value="NZ_CP045875.1"/>
</dbReference>
<keyword evidence="3" id="KW-1185">Reference proteome</keyword>
<reference evidence="3" key="1">
    <citation type="submission" date="2019-11" db="EMBL/GenBank/DDBJ databases">
        <title>Genome sequence of Heliorestis convoluta strain HH, an alkaliphilic and minimalistic phototrophic bacterium from a soda lake in Egypt.</title>
        <authorList>
            <person name="Dewey E.D."/>
            <person name="Stokes L.M."/>
            <person name="Burchell B.M."/>
            <person name="Shaffer K.N."/>
            <person name="Huntington A.M."/>
            <person name="Baker J.M."/>
            <person name="Nadendla S."/>
            <person name="Giglio M.G."/>
            <person name="Touchman J.W."/>
            <person name="Blankenship R.E."/>
            <person name="Madigan M.T."/>
            <person name="Sattley W.M."/>
        </authorList>
    </citation>
    <scope>NUCLEOTIDE SEQUENCE [LARGE SCALE GENOMIC DNA]</scope>
    <source>
        <strain evidence="3">HH</strain>
    </source>
</reference>